<evidence type="ECO:0000313" key="1">
    <source>
        <dbReference type="EMBL" id="CEK48560.1"/>
    </source>
</evidence>
<name>A0A0B6XZ61_9EUPU</name>
<dbReference type="AlphaFoldDB" id="A0A0B6XZ61"/>
<proteinExistence type="predicted"/>
<sequence>VNPSALDLVACYMQNVYIRVNLKNYQESSPAYSNVLFKISLMSCCHHHLSYPLSCHP</sequence>
<accession>A0A0B6XZ61</accession>
<protein>
    <submittedName>
        <fullName evidence="1">Uncharacterized protein</fullName>
    </submittedName>
</protein>
<feature type="non-terminal residue" evidence="1">
    <location>
        <position position="1"/>
    </location>
</feature>
<gene>
    <name evidence="1" type="primary">ORF4418</name>
</gene>
<dbReference type="EMBL" id="HACG01001695">
    <property type="protein sequence ID" value="CEK48560.1"/>
    <property type="molecule type" value="Transcribed_RNA"/>
</dbReference>
<reference evidence="1" key="1">
    <citation type="submission" date="2014-12" db="EMBL/GenBank/DDBJ databases">
        <title>Insight into the proteome of Arion vulgaris.</title>
        <authorList>
            <person name="Aradska J."/>
            <person name="Bulat T."/>
            <person name="Smidak R."/>
            <person name="Sarate P."/>
            <person name="Gangsoo J."/>
            <person name="Sialana F."/>
            <person name="Bilban M."/>
            <person name="Lubec G."/>
        </authorList>
    </citation>
    <scope>NUCLEOTIDE SEQUENCE</scope>
    <source>
        <tissue evidence="1">Skin</tissue>
    </source>
</reference>
<organism evidence="1">
    <name type="scientific">Arion vulgaris</name>
    <dbReference type="NCBI Taxonomy" id="1028688"/>
    <lineage>
        <taxon>Eukaryota</taxon>
        <taxon>Metazoa</taxon>
        <taxon>Spiralia</taxon>
        <taxon>Lophotrochozoa</taxon>
        <taxon>Mollusca</taxon>
        <taxon>Gastropoda</taxon>
        <taxon>Heterobranchia</taxon>
        <taxon>Euthyneura</taxon>
        <taxon>Panpulmonata</taxon>
        <taxon>Eupulmonata</taxon>
        <taxon>Stylommatophora</taxon>
        <taxon>Helicina</taxon>
        <taxon>Arionoidea</taxon>
        <taxon>Arionidae</taxon>
        <taxon>Arion</taxon>
    </lineage>
</organism>